<reference evidence="1" key="1">
    <citation type="submission" date="2022-06" db="EMBL/GenBank/DDBJ databases">
        <title>Novel species in genus Dyadobacter.</title>
        <authorList>
            <person name="Ma C."/>
        </authorList>
    </citation>
    <scope>NUCLEOTIDE SEQUENCE</scope>
    <source>
        <strain evidence="1">CY22</strain>
    </source>
</reference>
<protein>
    <submittedName>
        <fullName evidence="1">Uncharacterized protein</fullName>
    </submittedName>
</protein>
<dbReference type="Proteomes" id="UP001055420">
    <property type="component" value="Chromosome"/>
</dbReference>
<evidence type="ECO:0000313" key="1">
    <source>
        <dbReference type="EMBL" id="USJ30194.1"/>
    </source>
</evidence>
<name>A0ABY4XIG5_9BACT</name>
<sequence>MTKQESDQLIAEARKYIGQLYRASDGNGNVLEVSEFVATNENGSNGNYEPEALFRSDTGEFWARDLRNTVALYRVWFTN</sequence>
<dbReference type="RefSeq" id="WP_235166033.1">
    <property type="nucleotide sequence ID" value="NZ_CP098805.1"/>
</dbReference>
<gene>
    <name evidence="1" type="ORF">NFI80_20305</name>
</gene>
<keyword evidence="2" id="KW-1185">Reference proteome</keyword>
<accession>A0ABY4XIG5</accession>
<organism evidence="1 2">
    <name type="scientific">Dyadobacter chenhuakuii</name>
    <dbReference type="NCBI Taxonomy" id="2909339"/>
    <lineage>
        <taxon>Bacteria</taxon>
        <taxon>Pseudomonadati</taxon>
        <taxon>Bacteroidota</taxon>
        <taxon>Cytophagia</taxon>
        <taxon>Cytophagales</taxon>
        <taxon>Spirosomataceae</taxon>
        <taxon>Dyadobacter</taxon>
    </lineage>
</organism>
<evidence type="ECO:0000313" key="2">
    <source>
        <dbReference type="Proteomes" id="UP001055420"/>
    </source>
</evidence>
<dbReference type="EMBL" id="CP098805">
    <property type="protein sequence ID" value="USJ30194.1"/>
    <property type="molecule type" value="Genomic_DNA"/>
</dbReference>
<proteinExistence type="predicted"/>